<dbReference type="EMBL" id="WNDP01000047">
    <property type="protein sequence ID" value="KAF1025075.1"/>
    <property type="molecule type" value="Genomic_DNA"/>
</dbReference>
<evidence type="ECO:0000313" key="3">
    <source>
        <dbReference type="Proteomes" id="UP000490535"/>
    </source>
</evidence>
<dbReference type="AlphaFoldDB" id="A0A430GJI8"/>
<reference evidence="2" key="2">
    <citation type="submission" date="2022-02" db="EMBL/GenBank/DDBJ databases">
        <title>Characterization of Tn125 harboring carbapenem-resistant Acinetobacter bereziniae clinical isolates.</title>
        <authorList>
            <person name="Wong N.-K."/>
            <person name="Pan Q."/>
        </authorList>
    </citation>
    <scope>NUCLEOTIDE SEQUENCE</scope>
    <source>
        <strain evidence="2">GD03393</strain>
    </source>
</reference>
<proteinExistence type="predicted"/>
<dbReference type="Proteomes" id="UP000490535">
    <property type="component" value="Unassembled WGS sequence"/>
</dbReference>
<protein>
    <submittedName>
        <fullName evidence="1">Uncharacterized protein</fullName>
    </submittedName>
</protein>
<evidence type="ECO:0000313" key="2">
    <source>
        <dbReference type="EMBL" id="UUN96327.1"/>
    </source>
</evidence>
<evidence type="ECO:0000313" key="1">
    <source>
        <dbReference type="EMBL" id="KAF1025075.1"/>
    </source>
</evidence>
<dbReference type="Proteomes" id="UP000644140">
    <property type="component" value="Chromosome"/>
</dbReference>
<reference evidence="3" key="1">
    <citation type="journal article" date="2020" name="MBio">
        <title>Horizontal gene transfer to a defensive symbiont with a reduced genome amongst a multipartite beetle microbiome.</title>
        <authorList>
            <person name="Waterworth S.C."/>
            <person name="Florez L.V."/>
            <person name="Rees E.R."/>
            <person name="Hertweck C."/>
            <person name="Kaltenpoth M."/>
            <person name="Kwan J.C."/>
        </authorList>
    </citation>
    <scope>NUCLEOTIDE SEQUENCE [LARGE SCALE GENOMIC DNA]</scope>
</reference>
<organism evidence="1 3">
    <name type="scientific">Acinetobacter bereziniae</name>
    <name type="common">Acinetobacter genomosp. 10</name>
    <dbReference type="NCBI Taxonomy" id="106648"/>
    <lineage>
        <taxon>Bacteria</taxon>
        <taxon>Pseudomonadati</taxon>
        <taxon>Pseudomonadota</taxon>
        <taxon>Gammaproteobacteria</taxon>
        <taxon>Moraxellales</taxon>
        <taxon>Moraxellaceae</taxon>
        <taxon>Acinetobacter</taxon>
    </lineage>
</organism>
<accession>A0A430GJI8</accession>
<dbReference type="EMBL" id="CP092085">
    <property type="protein sequence ID" value="UUN96327.1"/>
    <property type="molecule type" value="Genomic_DNA"/>
</dbReference>
<sequence length="63" mass="7125">MVKLITLTVFAGILFLGYFTYVDTQQKKQQEMLNIIKEANLTIKNVEANPNNQSILKGNHSSI</sequence>
<name>A0A430GJI8_ACIBZ</name>
<gene>
    <name evidence="1" type="ORF">GAK29_02155</name>
    <name evidence="2" type="ORF">I9054_013175</name>
</gene>
<dbReference type="RefSeq" id="WP_058967754.1">
    <property type="nucleotide sequence ID" value="NZ_BKNL01000022.1"/>
</dbReference>